<name>A0A8S1IPC4_9CHLO</name>
<accession>A0A8S1IPC4</accession>
<protein>
    <submittedName>
        <fullName evidence="1">Uncharacterized protein</fullName>
    </submittedName>
</protein>
<evidence type="ECO:0000313" key="1">
    <source>
        <dbReference type="EMBL" id="CAD7696987.1"/>
    </source>
</evidence>
<dbReference type="AlphaFoldDB" id="A0A8S1IPC4"/>
<reference evidence="1" key="1">
    <citation type="submission" date="2020-12" db="EMBL/GenBank/DDBJ databases">
        <authorList>
            <person name="Iha C."/>
        </authorList>
    </citation>
    <scope>NUCLEOTIDE SEQUENCE</scope>
</reference>
<sequence>MGWVGGGDDQSISFDFRASVSAGRHRCRGKGTRFVLAVHPCGFGPFHAQENVFEDCGFGIGRGLGRARVVLEFDRWRQFALKHGKTQVAEKGELWIRCGKPCLKER</sequence>
<dbReference type="Proteomes" id="UP000708148">
    <property type="component" value="Unassembled WGS sequence"/>
</dbReference>
<organism evidence="1 2">
    <name type="scientific">Ostreobium quekettii</name>
    <dbReference type="NCBI Taxonomy" id="121088"/>
    <lineage>
        <taxon>Eukaryota</taxon>
        <taxon>Viridiplantae</taxon>
        <taxon>Chlorophyta</taxon>
        <taxon>core chlorophytes</taxon>
        <taxon>Ulvophyceae</taxon>
        <taxon>TCBD clade</taxon>
        <taxon>Bryopsidales</taxon>
        <taxon>Ostreobineae</taxon>
        <taxon>Ostreobiaceae</taxon>
        <taxon>Ostreobium</taxon>
    </lineage>
</organism>
<evidence type="ECO:0000313" key="2">
    <source>
        <dbReference type="Proteomes" id="UP000708148"/>
    </source>
</evidence>
<proteinExistence type="predicted"/>
<keyword evidence="2" id="KW-1185">Reference proteome</keyword>
<gene>
    <name evidence="1" type="ORF">OSTQU699_LOCUS2348</name>
</gene>
<comment type="caution">
    <text evidence="1">The sequence shown here is derived from an EMBL/GenBank/DDBJ whole genome shotgun (WGS) entry which is preliminary data.</text>
</comment>
<dbReference type="EMBL" id="CAJHUC010000587">
    <property type="protein sequence ID" value="CAD7696987.1"/>
    <property type="molecule type" value="Genomic_DNA"/>
</dbReference>